<sequence length="434" mass="48828">MTWQWRDGTAWRDFDPGLAAQLERAREAGQATCVYSFRGQPYEVDFQQNTQVNKNTGFARDVRRVYPSSPAHAEPAVSGRMGFLYDAREDLKAGLRTETGKKISTSAACGCCLLLFINLIIWLSMSLQQVDSEHYVPRQRPGAIGPSAPRSTPRPPRTQAIPYNKPTGRVRNEVFVEGLHLKPSYGEFILWPKTYETVEEVVECNSEDGVRVELTVRYQYLPREKSLYKLTKMYTEHKDDSDSEFEYIYDKVLAWQARAAIRNGCAKYAAQEFQTQRGLVQTEIYTLVSERLDRFMHTDVIDVQLVYIKRPPEYESEVDAKESARNDIDKANNERAQAITQAQTKLLAAETAANKTLDTARTAAQNTLVAATAEASVLTTRYATLAATYKNVKTIHGMSNEALLTYIATRLRGSVAATISLDGPAQTSYIDELT</sequence>
<name>A0A8J2SG83_9STRA</name>
<dbReference type="InterPro" id="IPR018123">
    <property type="entry name" value="WWE-dom_subgr"/>
</dbReference>
<dbReference type="OrthoDB" id="190994at2759"/>
<keyword evidence="3" id="KW-0812">Transmembrane</keyword>
<dbReference type="AlphaFoldDB" id="A0A8J2SG83"/>
<reference evidence="5" key="1">
    <citation type="submission" date="2021-11" db="EMBL/GenBank/DDBJ databases">
        <authorList>
            <consortium name="Genoscope - CEA"/>
            <person name="William W."/>
        </authorList>
    </citation>
    <scope>NUCLEOTIDE SEQUENCE</scope>
</reference>
<keyword evidence="3" id="KW-0472">Membrane</keyword>
<comment type="caution">
    <text evidence="5">The sequence shown here is derived from an EMBL/GenBank/DDBJ whole genome shotgun (WGS) entry which is preliminary data.</text>
</comment>
<dbReference type="Pfam" id="PF01145">
    <property type="entry name" value="Band_7"/>
    <property type="match status" value="1"/>
</dbReference>
<evidence type="ECO:0000313" key="6">
    <source>
        <dbReference type="Proteomes" id="UP000789595"/>
    </source>
</evidence>
<organism evidence="5 6">
    <name type="scientific">Pelagomonas calceolata</name>
    <dbReference type="NCBI Taxonomy" id="35677"/>
    <lineage>
        <taxon>Eukaryota</taxon>
        <taxon>Sar</taxon>
        <taxon>Stramenopiles</taxon>
        <taxon>Ochrophyta</taxon>
        <taxon>Pelagophyceae</taxon>
        <taxon>Pelagomonadales</taxon>
        <taxon>Pelagomonadaceae</taxon>
        <taxon>Pelagomonas</taxon>
    </lineage>
</organism>
<evidence type="ECO:0000256" key="1">
    <source>
        <dbReference type="SAM" id="Coils"/>
    </source>
</evidence>
<dbReference type="InterPro" id="IPR004170">
    <property type="entry name" value="WWE_dom"/>
</dbReference>
<feature type="domain" description="WWE" evidence="4">
    <location>
        <begin position="1"/>
        <end position="64"/>
    </location>
</feature>
<dbReference type="PROSITE" id="PS50918">
    <property type="entry name" value="WWE"/>
    <property type="match status" value="1"/>
</dbReference>
<dbReference type="Pfam" id="PF02825">
    <property type="entry name" value="WWE"/>
    <property type="match status" value="1"/>
</dbReference>
<dbReference type="SUPFAM" id="SSF117839">
    <property type="entry name" value="WWE domain"/>
    <property type="match status" value="1"/>
</dbReference>
<proteinExistence type="predicted"/>
<protein>
    <recommendedName>
        <fullName evidence="4">WWE domain-containing protein</fullName>
    </recommendedName>
</protein>
<evidence type="ECO:0000259" key="4">
    <source>
        <dbReference type="PROSITE" id="PS50918"/>
    </source>
</evidence>
<gene>
    <name evidence="5" type="ORF">PECAL_2P25910</name>
</gene>
<accession>A0A8J2SG83</accession>
<dbReference type="EMBL" id="CAKKNE010000002">
    <property type="protein sequence ID" value="CAH0369468.1"/>
    <property type="molecule type" value="Genomic_DNA"/>
</dbReference>
<keyword evidence="3" id="KW-1133">Transmembrane helix</keyword>
<evidence type="ECO:0000313" key="5">
    <source>
        <dbReference type="EMBL" id="CAH0369468.1"/>
    </source>
</evidence>
<dbReference type="Gene3D" id="3.30.720.50">
    <property type="match status" value="1"/>
</dbReference>
<dbReference type="InterPro" id="IPR001107">
    <property type="entry name" value="Band_7"/>
</dbReference>
<evidence type="ECO:0000256" key="2">
    <source>
        <dbReference type="SAM" id="MobiDB-lite"/>
    </source>
</evidence>
<feature type="coiled-coil region" evidence="1">
    <location>
        <begin position="314"/>
        <end position="341"/>
    </location>
</feature>
<feature type="transmembrane region" description="Helical" evidence="3">
    <location>
        <begin position="105"/>
        <end position="125"/>
    </location>
</feature>
<keyword evidence="1" id="KW-0175">Coiled coil</keyword>
<dbReference type="SMART" id="SM00678">
    <property type="entry name" value="WWE"/>
    <property type="match status" value="1"/>
</dbReference>
<dbReference type="InterPro" id="IPR037197">
    <property type="entry name" value="WWE_dom_sf"/>
</dbReference>
<dbReference type="Proteomes" id="UP000789595">
    <property type="component" value="Unassembled WGS sequence"/>
</dbReference>
<evidence type="ECO:0000256" key="3">
    <source>
        <dbReference type="SAM" id="Phobius"/>
    </source>
</evidence>
<feature type="region of interest" description="Disordered" evidence="2">
    <location>
        <begin position="137"/>
        <end position="164"/>
    </location>
</feature>
<dbReference type="GO" id="GO:0008270">
    <property type="term" value="F:zinc ion binding"/>
    <property type="evidence" value="ECO:0007669"/>
    <property type="project" value="InterPro"/>
</dbReference>
<keyword evidence="6" id="KW-1185">Reference proteome</keyword>